<dbReference type="Proteomes" id="UP000664414">
    <property type="component" value="Unassembled WGS sequence"/>
</dbReference>
<proteinExistence type="predicted"/>
<dbReference type="Gene3D" id="1.20.81.30">
    <property type="entry name" value="Type II secretion system (T2SS), domain F"/>
    <property type="match status" value="1"/>
</dbReference>
<keyword evidence="3 6" id="KW-0812">Transmembrane</keyword>
<keyword evidence="4 6" id="KW-1133">Transmembrane helix</keyword>
<accession>A0A8J7TSZ1</accession>
<gene>
    <name evidence="8" type="ORF">J0H12_02870</name>
</gene>
<keyword evidence="5 6" id="KW-0472">Membrane</keyword>
<organism evidence="8 9">
    <name type="scientific">Candidatus Paracaedimonas acanthamoebae</name>
    <dbReference type="NCBI Taxonomy" id="244581"/>
    <lineage>
        <taxon>Bacteria</taxon>
        <taxon>Pseudomonadati</taxon>
        <taxon>Pseudomonadota</taxon>
        <taxon>Alphaproteobacteria</taxon>
        <taxon>Holosporales</taxon>
        <taxon>Caedimonadaceae</taxon>
        <taxon>Candidatus Paracaedimonas</taxon>
    </lineage>
</organism>
<evidence type="ECO:0000256" key="3">
    <source>
        <dbReference type="ARBA" id="ARBA00022692"/>
    </source>
</evidence>
<feature type="transmembrane region" description="Helical" evidence="6">
    <location>
        <begin position="120"/>
        <end position="141"/>
    </location>
</feature>
<dbReference type="PANTHER" id="PTHR35007:SF1">
    <property type="entry name" value="PILUS ASSEMBLY PROTEIN"/>
    <property type="match status" value="1"/>
</dbReference>
<feature type="transmembrane region" description="Helical" evidence="6">
    <location>
        <begin position="6"/>
        <end position="28"/>
    </location>
</feature>
<dbReference type="Pfam" id="PF00482">
    <property type="entry name" value="T2SSF"/>
    <property type="match status" value="1"/>
</dbReference>
<dbReference type="AlphaFoldDB" id="A0A8J7TSZ1"/>
<comment type="caution">
    <text evidence="8">The sequence shown here is derived from an EMBL/GenBank/DDBJ whole genome shotgun (WGS) entry which is preliminary data.</text>
</comment>
<dbReference type="GO" id="GO:0005886">
    <property type="term" value="C:plasma membrane"/>
    <property type="evidence" value="ECO:0007669"/>
    <property type="project" value="UniProtKB-SubCell"/>
</dbReference>
<evidence type="ECO:0000313" key="9">
    <source>
        <dbReference type="Proteomes" id="UP000664414"/>
    </source>
</evidence>
<feature type="transmembrane region" description="Helical" evidence="6">
    <location>
        <begin position="96"/>
        <end position="114"/>
    </location>
</feature>
<dbReference type="PANTHER" id="PTHR35007">
    <property type="entry name" value="INTEGRAL MEMBRANE PROTEIN-RELATED"/>
    <property type="match status" value="1"/>
</dbReference>
<feature type="transmembrane region" description="Helical" evidence="6">
    <location>
        <begin position="304"/>
        <end position="323"/>
    </location>
</feature>
<evidence type="ECO:0000256" key="5">
    <source>
        <dbReference type="ARBA" id="ARBA00023136"/>
    </source>
</evidence>
<protein>
    <submittedName>
        <fullName evidence="8">Type II secretion system F family protein</fullName>
    </submittedName>
</protein>
<evidence type="ECO:0000256" key="1">
    <source>
        <dbReference type="ARBA" id="ARBA00004651"/>
    </source>
</evidence>
<dbReference type="InterPro" id="IPR042094">
    <property type="entry name" value="T2SS_GspF_sf"/>
</dbReference>
<comment type="subcellular location">
    <subcellularLocation>
        <location evidence="1">Cell membrane</location>
        <topology evidence="1">Multi-pass membrane protein</topology>
    </subcellularLocation>
</comment>
<name>A0A8J7TSZ1_9PROT</name>
<feature type="domain" description="Type II secretion system protein GspF" evidence="7">
    <location>
        <begin position="161"/>
        <end position="284"/>
    </location>
</feature>
<feature type="transmembrane region" description="Helical" evidence="6">
    <location>
        <begin position="266"/>
        <end position="284"/>
    </location>
</feature>
<sequence>MNQDIFLYSSLILFLIILGLVYGINELVEKKTNLQSRINKMLEGRDTTFLNQENFKKIPTKQTLIEKKLKQYLLRNPKKVEQFYLWIHQSGLKLEIRVLIIAFLLTWCINFSAVKFFTDFNILLAIGGSLIGHFLIFYVLIEFMVARQRAKIVDELAHAVDIIARGIKAGSTIEKTFPVVIRETKAPLKDEFTRMLHELDFGIPFEKVIHSAAHRVNVPDFFFFASALIIQRKSGGGLHEVLENIVTMLHKTKEIRMKIKVFSAESKGSAVVLTSIPFVVWAAVMRTNPSYLDFFLHDPLGNKLLILIFGLVAATIISVKKIIKFEV</sequence>
<keyword evidence="2" id="KW-1003">Cell membrane</keyword>
<evidence type="ECO:0000256" key="6">
    <source>
        <dbReference type="SAM" id="Phobius"/>
    </source>
</evidence>
<dbReference type="InterPro" id="IPR018076">
    <property type="entry name" value="T2SS_GspF_dom"/>
</dbReference>
<reference evidence="8" key="1">
    <citation type="submission" date="2021-02" db="EMBL/GenBank/DDBJ databases">
        <title>Thiocyanate and organic carbon inputs drive convergent selection for specific autotrophic Afipia and Thiobacillus strains within complex microbiomes.</title>
        <authorList>
            <person name="Huddy R.J."/>
            <person name="Sachdeva R."/>
            <person name="Kadzinga F."/>
            <person name="Kantor R.S."/>
            <person name="Harrison S.T.L."/>
            <person name="Banfield J.F."/>
        </authorList>
    </citation>
    <scope>NUCLEOTIDE SEQUENCE</scope>
    <source>
        <strain evidence="8">SCN18_10_11_15_R4_P_38_20</strain>
    </source>
</reference>
<evidence type="ECO:0000256" key="2">
    <source>
        <dbReference type="ARBA" id="ARBA00022475"/>
    </source>
</evidence>
<dbReference type="EMBL" id="JAFKGL010000013">
    <property type="protein sequence ID" value="MBN9412856.1"/>
    <property type="molecule type" value="Genomic_DNA"/>
</dbReference>
<evidence type="ECO:0000313" key="8">
    <source>
        <dbReference type="EMBL" id="MBN9412856.1"/>
    </source>
</evidence>
<evidence type="ECO:0000259" key="7">
    <source>
        <dbReference type="Pfam" id="PF00482"/>
    </source>
</evidence>
<evidence type="ECO:0000256" key="4">
    <source>
        <dbReference type="ARBA" id="ARBA00022989"/>
    </source>
</evidence>